<evidence type="ECO:0000256" key="1">
    <source>
        <dbReference type="SAM" id="MobiDB-lite"/>
    </source>
</evidence>
<evidence type="ECO:0000313" key="2">
    <source>
        <dbReference type="EMBL" id="KAJ3650635.1"/>
    </source>
</evidence>
<feature type="region of interest" description="Disordered" evidence="1">
    <location>
        <begin position="42"/>
        <end position="61"/>
    </location>
</feature>
<proteinExistence type="predicted"/>
<gene>
    <name evidence="2" type="ORF">Zmor_016723</name>
</gene>
<dbReference type="Proteomes" id="UP001168821">
    <property type="component" value="Unassembled WGS sequence"/>
</dbReference>
<name>A0AA38I7Y4_9CUCU</name>
<keyword evidence="3" id="KW-1185">Reference proteome</keyword>
<accession>A0AA38I7Y4</accession>
<dbReference type="AlphaFoldDB" id="A0AA38I7Y4"/>
<comment type="caution">
    <text evidence="2">The sequence shown here is derived from an EMBL/GenBank/DDBJ whole genome shotgun (WGS) entry which is preliminary data.</text>
</comment>
<sequence length="113" mass="12751">MEENCDITRPNAMITVPATLLARFVSIERLWSRPAASSAFLPKNRAHPLPKKRDVTPKKEFGKNVRRQKALFVQPVIHPVRDIGTDALPPPTQWAKCPTFCPHFPLITTNSLL</sequence>
<dbReference type="EMBL" id="JALNTZ010000005">
    <property type="protein sequence ID" value="KAJ3650635.1"/>
    <property type="molecule type" value="Genomic_DNA"/>
</dbReference>
<evidence type="ECO:0000313" key="3">
    <source>
        <dbReference type="Proteomes" id="UP001168821"/>
    </source>
</evidence>
<feature type="compositionally biased region" description="Basic and acidic residues" evidence="1">
    <location>
        <begin position="51"/>
        <end position="61"/>
    </location>
</feature>
<protein>
    <submittedName>
        <fullName evidence="2">Uncharacterized protein</fullName>
    </submittedName>
</protein>
<organism evidence="2 3">
    <name type="scientific">Zophobas morio</name>
    <dbReference type="NCBI Taxonomy" id="2755281"/>
    <lineage>
        <taxon>Eukaryota</taxon>
        <taxon>Metazoa</taxon>
        <taxon>Ecdysozoa</taxon>
        <taxon>Arthropoda</taxon>
        <taxon>Hexapoda</taxon>
        <taxon>Insecta</taxon>
        <taxon>Pterygota</taxon>
        <taxon>Neoptera</taxon>
        <taxon>Endopterygota</taxon>
        <taxon>Coleoptera</taxon>
        <taxon>Polyphaga</taxon>
        <taxon>Cucujiformia</taxon>
        <taxon>Tenebrionidae</taxon>
        <taxon>Zophobas</taxon>
    </lineage>
</organism>
<reference evidence="2" key="1">
    <citation type="journal article" date="2023" name="G3 (Bethesda)">
        <title>Whole genome assemblies of Zophobas morio and Tenebrio molitor.</title>
        <authorList>
            <person name="Kaur S."/>
            <person name="Stinson S.A."/>
            <person name="diCenzo G.C."/>
        </authorList>
    </citation>
    <scope>NUCLEOTIDE SEQUENCE</scope>
    <source>
        <strain evidence="2">QUZm001</strain>
    </source>
</reference>